<feature type="region of interest" description="Disordered" evidence="2">
    <location>
        <begin position="1"/>
        <end position="128"/>
    </location>
</feature>
<dbReference type="AlphaFoldDB" id="A0A6F9DCI9"/>
<feature type="compositionally biased region" description="Low complexity" evidence="2">
    <location>
        <begin position="77"/>
        <end position="89"/>
    </location>
</feature>
<dbReference type="Pfam" id="PF15388">
    <property type="entry name" value="FAM117"/>
    <property type="match status" value="1"/>
</dbReference>
<reference evidence="3" key="1">
    <citation type="submission" date="2020-04" db="EMBL/GenBank/DDBJ databases">
        <authorList>
            <person name="Neveu A P."/>
        </authorList>
    </citation>
    <scope>NUCLEOTIDE SEQUENCE</scope>
    <source>
        <tissue evidence="3">Whole embryo</tissue>
    </source>
</reference>
<dbReference type="PANTHER" id="PTHR14972:SF8">
    <property type="entry name" value="GLUCOCORTICOID-INDUCED TRANSCRIPT 1 PROTEIN-LIKE ISOFORM X1"/>
    <property type="match status" value="1"/>
</dbReference>
<feature type="region of interest" description="Disordered" evidence="2">
    <location>
        <begin position="427"/>
        <end position="450"/>
    </location>
</feature>
<feature type="compositionally biased region" description="Basic and acidic residues" evidence="2">
    <location>
        <begin position="51"/>
        <end position="66"/>
    </location>
</feature>
<feature type="compositionally biased region" description="Low complexity" evidence="2">
    <location>
        <begin position="30"/>
        <end position="42"/>
    </location>
</feature>
<evidence type="ECO:0000256" key="1">
    <source>
        <dbReference type="ARBA" id="ARBA00022553"/>
    </source>
</evidence>
<keyword evidence="1" id="KW-0597">Phosphoprotein</keyword>
<evidence type="ECO:0000256" key="2">
    <source>
        <dbReference type="SAM" id="MobiDB-lite"/>
    </source>
</evidence>
<feature type="region of interest" description="Disordered" evidence="2">
    <location>
        <begin position="249"/>
        <end position="363"/>
    </location>
</feature>
<name>A0A6F9DCI9_9ASCI</name>
<gene>
    <name evidence="3" type="primary">Fam117b</name>
</gene>
<protein>
    <submittedName>
        <fullName evidence="3">Protein FAM117B</fullName>
    </submittedName>
</protein>
<organism evidence="3">
    <name type="scientific">Phallusia mammillata</name>
    <dbReference type="NCBI Taxonomy" id="59560"/>
    <lineage>
        <taxon>Eukaryota</taxon>
        <taxon>Metazoa</taxon>
        <taxon>Chordata</taxon>
        <taxon>Tunicata</taxon>
        <taxon>Ascidiacea</taxon>
        <taxon>Phlebobranchia</taxon>
        <taxon>Ascidiidae</taxon>
        <taxon>Phallusia</taxon>
    </lineage>
</organism>
<dbReference type="PANTHER" id="PTHR14972">
    <property type="entry name" value="AGAP011572-PA"/>
    <property type="match status" value="1"/>
</dbReference>
<evidence type="ECO:0000313" key="3">
    <source>
        <dbReference type="EMBL" id="CAB3244226.1"/>
    </source>
</evidence>
<dbReference type="InterPro" id="IPR026642">
    <property type="entry name" value="Glcci1/FAM117"/>
</dbReference>
<feature type="compositionally biased region" description="Polar residues" evidence="2">
    <location>
        <begin position="263"/>
        <end position="276"/>
    </location>
</feature>
<feature type="compositionally biased region" description="Polar residues" evidence="2">
    <location>
        <begin position="285"/>
        <end position="307"/>
    </location>
</feature>
<feature type="compositionally biased region" description="Low complexity" evidence="2">
    <location>
        <begin position="429"/>
        <end position="441"/>
    </location>
</feature>
<accession>A0A6F9DCI9</accession>
<proteinExistence type="evidence at transcript level"/>
<dbReference type="EMBL" id="LR785007">
    <property type="protein sequence ID" value="CAB3244226.1"/>
    <property type="molecule type" value="mRNA"/>
</dbReference>
<sequence>MASNKSKSMHKTGSARLQPIRATQPFQLKSPSSSPTPRPTSTAGVTVRNRWPADHRSSPDRNDRKSPNSPSIKVSNRRSPSPSIRRTSSLDTIAGPYLTGQWPRDGGSTVIPTNHNQYMRDKTTQTPDWSVEANSQTHQQVKSGNKNNHGRSTSIAEPDFKQIKFRQQIRLIGKRHGDKKDRTPPVPGNHAALHQLPTQNRSISNPISIGVQPFGRVPRRQNSTEALNKEIDMLISPFSTPTEISRVLQGVTPPDGHRAPIPRSSTRSMETQTPQGLSEYIPEGSESSHGSPTPSPTVEQVTPNLSRNAVEIEGKDSGISPGPKYASSPRPNNSYMFKREPPEGAESVKPFKEQDPHQQISPSCPDKNKVNFHPRMSSAFVPAFKSKLQCESAVGMGAVEQNNNLSLAVGLHASLIAPVLEGIQQLQTSNNNSNNNSSSSSPLLPTSDVV</sequence>